<feature type="compositionally biased region" description="Low complexity" evidence="1">
    <location>
        <begin position="76"/>
        <end position="91"/>
    </location>
</feature>
<feature type="region of interest" description="Disordered" evidence="1">
    <location>
        <begin position="61"/>
        <end position="99"/>
    </location>
</feature>
<evidence type="ECO:0000313" key="3">
    <source>
        <dbReference type="Proteomes" id="UP000311382"/>
    </source>
</evidence>
<name>A0A5C5FTI3_9BASI</name>
<keyword evidence="3" id="KW-1185">Reference proteome</keyword>
<feature type="region of interest" description="Disordered" evidence="1">
    <location>
        <begin position="186"/>
        <end position="421"/>
    </location>
</feature>
<feature type="compositionally biased region" description="Polar residues" evidence="1">
    <location>
        <begin position="1"/>
        <end position="11"/>
    </location>
</feature>
<dbReference type="OrthoDB" id="10384772at2759"/>
<reference evidence="2 3" key="1">
    <citation type="submission" date="2019-03" db="EMBL/GenBank/DDBJ databases">
        <title>Rhodosporidium diobovatum UCD-FST 08-225 genome sequencing, assembly, and annotation.</title>
        <authorList>
            <person name="Fakankun I.U."/>
            <person name="Fristensky B."/>
            <person name="Levin D.B."/>
        </authorList>
    </citation>
    <scope>NUCLEOTIDE SEQUENCE [LARGE SCALE GENOMIC DNA]</scope>
    <source>
        <strain evidence="2 3">UCD-FST 08-225</strain>
    </source>
</reference>
<gene>
    <name evidence="2" type="ORF">DMC30DRAFT_266302</name>
</gene>
<proteinExistence type="predicted"/>
<evidence type="ECO:0000313" key="2">
    <source>
        <dbReference type="EMBL" id="TNY20208.1"/>
    </source>
</evidence>
<dbReference type="AlphaFoldDB" id="A0A5C5FTI3"/>
<feature type="compositionally biased region" description="Low complexity" evidence="1">
    <location>
        <begin position="337"/>
        <end position="348"/>
    </location>
</feature>
<accession>A0A5C5FTI3</accession>
<feature type="compositionally biased region" description="Basic residues" evidence="1">
    <location>
        <begin position="371"/>
        <end position="384"/>
    </location>
</feature>
<feature type="compositionally biased region" description="Basic and acidic residues" evidence="1">
    <location>
        <begin position="186"/>
        <end position="197"/>
    </location>
</feature>
<feature type="compositionally biased region" description="Polar residues" evidence="1">
    <location>
        <begin position="250"/>
        <end position="261"/>
    </location>
</feature>
<feature type="compositionally biased region" description="Low complexity" evidence="1">
    <location>
        <begin position="385"/>
        <end position="404"/>
    </location>
</feature>
<sequence length="466" mass="50612">MPVSCRASSAPSCPVERGACGRSSCPRTPTDGPSPCRFARASPFAFFLSLVSMPRRQCHEPVFDSDDSPTSSLYASPPSARRCSRSPVSPTRRPPRHTLITEPPHLHVRETLSAEAATRLMLEKWDLMDALSTGDAAADTDRRGRRRKGRPSSLPSQGQRRVSRVREYELWHPERERIRLAQVEMERRADEEAEAARVDVAQAEEEAQRAADDPVVKNKKVRDRKATPRLVVSAPVSDEDSEEDWRSTGRRSATTSMASTGSPRPRFDDSDSDEPSKATQRRGKRGVRGERDLGRPPAAVQPLRNDDGHARASPRLQPAEQSSSSRSSRRRPPPPSRAVSLPSSPRPSSSKHHDEPGRDVAPDIAPDSRLSRRQPSRSSRRRPRPSLAETPSRTPSPVRTPRSPGKSPSPSLDPAAAGKSAAPAAELLGAAADAGLAAVEQVGEAVSSALSRVGAFFGSGARTRQV</sequence>
<feature type="region of interest" description="Disordered" evidence="1">
    <location>
        <begin position="1"/>
        <end position="33"/>
    </location>
</feature>
<feature type="compositionally biased region" description="Basic and acidic residues" evidence="1">
    <location>
        <begin position="351"/>
        <end position="361"/>
    </location>
</feature>
<organism evidence="2 3">
    <name type="scientific">Rhodotorula diobovata</name>
    <dbReference type="NCBI Taxonomy" id="5288"/>
    <lineage>
        <taxon>Eukaryota</taxon>
        <taxon>Fungi</taxon>
        <taxon>Dikarya</taxon>
        <taxon>Basidiomycota</taxon>
        <taxon>Pucciniomycotina</taxon>
        <taxon>Microbotryomycetes</taxon>
        <taxon>Sporidiobolales</taxon>
        <taxon>Sporidiobolaceae</taxon>
        <taxon>Rhodotorula</taxon>
    </lineage>
</organism>
<dbReference type="EMBL" id="SOZI01000073">
    <property type="protein sequence ID" value="TNY20208.1"/>
    <property type="molecule type" value="Genomic_DNA"/>
</dbReference>
<dbReference type="Proteomes" id="UP000311382">
    <property type="component" value="Unassembled WGS sequence"/>
</dbReference>
<comment type="caution">
    <text evidence="2">The sequence shown here is derived from an EMBL/GenBank/DDBJ whole genome shotgun (WGS) entry which is preliminary data.</text>
</comment>
<evidence type="ECO:0000256" key="1">
    <source>
        <dbReference type="SAM" id="MobiDB-lite"/>
    </source>
</evidence>
<feature type="region of interest" description="Disordered" evidence="1">
    <location>
        <begin position="134"/>
        <end position="165"/>
    </location>
</feature>
<protein>
    <submittedName>
        <fullName evidence="2">Uncharacterized protein</fullName>
    </submittedName>
</protein>
<feature type="compositionally biased region" description="Basic and acidic residues" evidence="1">
    <location>
        <begin position="206"/>
        <end position="216"/>
    </location>
</feature>